<evidence type="ECO:0000313" key="5">
    <source>
        <dbReference type="Proteomes" id="UP000008366"/>
    </source>
</evidence>
<dbReference type="Proteomes" id="UP000008366">
    <property type="component" value="Unassembled WGS sequence"/>
</dbReference>
<sequence>MSRRPEGSSGDPAGPEFGPIDLPAVTSYRTLASPATAEIEAKRSRFLARLEPVADEEAAREVIDAARRAHHDARHHCSAFILGPDRRTERSNDDGEPAGTAGSPMLDVLRGSGYTDVVAVVTRWFGGTLLGTGGLIRAYSDAVSAALAQADPRVRRLRLPAYLDIGVADAGRIENELRAHGVSITGTDYGLGDGTTARVHLHIDPAEHEHVSALVAAATAGAGVLTLGDQPEWDDA</sequence>
<reference evidence="4 5" key="1">
    <citation type="submission" date="2012-08" db="EMBL/GenBank/DDBJ databases">
        <title>Whole genome shotgun sequence of Kineosphaera limosa NBRC 100340.</title>
        <authorList>
            <person name="Yoshida I."/>
            <person name="Isaki S."/>
            <person name="Hosoyama A."/>
            <person name="Tsuchikane K."/>
            <person name="Katsumata H."/>
            <person name="Ando Y."/>
            <person name="Ohji S."/>
            <person name="Hamada M."/>
            <person name="Tamura T."/>
            <person name="Yamazoe A."/>
            <person name="Yamazaki S."/>
            <person name="Fujita N."/>
        </authorList>
    </citation>
    <scope>NUCLEOTIDE SEQUENCE [LARGE SCALE GENOMIC DNA]</scope>
    <source>
        <strain evidence="4 5">NBRC 100340</strain>
    </source>
</reference>
<dbReference type="eggNOG" id="COG1739">
    <property type="taxonomic scope" value="Bacteria"/>
</dbReference>
<feature type="compositionally biased region" description="Basic and acidic residues" evidence="2">
    <location>
        <begin position="84"/>
        <end position="93"/>
    </location>
</feature>
<proteinExistence type="inferred from homology"/>
<dbReference type="InterPro" id="IPR023582">
    <property type="entry name" value="Impact"/>
</dbReference>
<feature type="region of interest" description="Disordered" evidence="2">
    <location>
        <begin position="80"/>
        <end position="104"/>
    </location>
</feature>
<evidence type="ECO:0000256" key="1">
    <source>
        <dbReference type="ARBA" id="ARBA00007665"/>
    </source>
</evidence>
<dbReference type="PANTHER" id="PTHR16301">
    <property type="entry name" value="IMPACT-RELATED"/>
    <property type="match status" value="1"/>
</dbReference>
<evidence type="ECO:0000256" key="2">
    <source>
        <dbReference type="SAM" id="MobiDB-lite"/>
    </source>
</evidence>
<gene>
    <name evidence="4" type="ORF">KILIM_004_01290</name>
</gene>
<dbReference type="PANTHER" id="PTHR16301:SF20">
    <property type="entry name" value="IMPACT FAMILY MEMBER YIGZ"/>
    <property type="match status" value="1"/>
</dbReference>
<comment type="similarity">
    <text evidence="1">Belongs to the IMPACT family.</text>
</comment>
<dbReference type="InterPro" id="IPR020568">
    <property type="entry name" value="Ribosomal_Su5_D2-typ_SF"/>
</dbReference>
<organism evidence="4 5">
    <name type="scientific">Kineosphaera limosa NBRC 100340</name>
    <dbReference type="NCBI Taxonomy" id="1184609"/>
    <lineage>
        <taxon>Bacteria</taxon>
        <taxon>Bacillati</taxon>
        <taxon>Actinomycetota</taxon>
        <taxon>Actinomycetes</taxon>
        <taxon>Micrococcales</taxon>
        <taxon>Dermatophilaceae</taxon>
        <taxon>Kineosphaera</taxon>
    </lineage>
</organism>
<feature type="region of interest" description="Disordered" evidence="2">
    <location>
        <begin position="1"/>
        <end position="21"/>
    </location>
</feature>
<dbReference type="InterPro" id="IPR036956">
    <property type="entry name" value="Impact_N_sf"/>
</dbReference>
<keyword evidence="5" id="KW-1185">Reference proteome</keyword>
<dbReference type="AlphaFoldDB" id="K6WQH4"/>
<name>K6WQH4_9MICO</name>
<comment type="caution">
    <text evidence="4">The sequence shown here is derived from an EMBL/GenBank/DDBJ whole genome shotgun (WGS) entry which is preliminary data.</text>
</comment>
<dbReference type="RefSeq" id="WP_006590870.1">
    <property type="nucleotide sequence ID" value="NZ_BAHD01000004.1"/>
</dbReference>
<dbReference type="STRING" id="1184609.KILIM_004_01290"/>
<dbReference type="EMBL" id="BAHD01000004">
    <property type="protein sequence ID" value="GAB94337.1"/>
    <property type="molecule type" value="Genomic_DNA"/>
</dbReference>
<dbReference type="GO" id="GO:0006446">
    <property type="term" value="P:regulation of translational initiation"/>
    <property type="evidence" value="ECO:0007669"/>
    <property type="project" value="TreeGrafter"/>
</dbReference>
<dbReference type="InterPro" id="IPR001498">
    <property type="entry name" value="Impact_N"/>
</dbReference>
<dbReference type="Pfam" id="PF01205">
    <property type="entry name" value="Impact_N"/>
    <property type="match status" value="1"/>
</dbReference>
<dbReference type="GO" id="GO:0005737">
    <property type="term" value="C:cytoplasm"/>
    <property type="evidence" value="ECO:0007669"/>
    <property type="project" value="TreeGrafter"/>
</dbReference>
<dbReference type="Gene3D" id="3.30.230.30">
    <property type="entry name" value="Impact, N-terminal domain"/>
    <property type="match status" value="1"/>
</dbReference>
<evidence type="ECO:0000259" key="3">
    <source>
        <dbReference type="Pfam" id="PF01205"/>
    </source>
</evidence>
<evidence type="ECO:0000313" key="4">
    <source>
        <dbReference type="EMBL" id="GAB94337.1"/>
    </source>
</evidence>
<accession>K6WQH4</accession>
<feature type="domain" description="Impact N-terminal" evidence="3">
    <location>
        <begin position="42"/>
        <end position="147"/>
    </location>
</feature>
<protein>
    <recommendedName>
        <fullName evidence="3">Impact N-terminal domain-containing protein</fullName>
    </recommendedName>
</protein>
<dbReference type="SUPFAM" id="SSF54211">
    <property type="entry name" value="Ribosomal protein S5 domain 2-like"/>
    <property type="match status" value="1"/>
</dbReference>